<dbReference type="PANTHER" id="PTHR46954:SF1">
    <property type="entry name" value="C2H2-TYPE DOMAIN-CONTAINING PROTEIN"/>
    <property type="match status" value="1"/>
</dbReference>
<name>A0ABN7W6S1_GIGMA</name>
<proteinExistence type="predicted"/>
<sequence length="454" mass="51863">MRSKKGDAIIQEEIRILLNTLILLQAIGVSLNSSCRSSQPSNLVSTTLFSSISKEYEICPNASAQKASYEKIKTARNKITEFESLYNIASDTSIRSDLAIRIQEQKDIVRTNDKKIKALKQHVANQARMMAKKQKQLEEEDYPDSHYCLASVKSAHTFAATFHDHSIIISQNDKSKVPLGIPAVGQTFKSIETINEPVSISDHDFPLGRKMKLIPSIYLLINPNNTNNSFCSGHLTIYNRPEYFVGTTVLTHMANLISITNSEDYDEVIHIEEKIKPLWVLLVDGGPDENPKHLKNIIEFCKLFHFLNFDYLTVHTYAPGQSSFNPMERGMAPLSSKLAGIVLSIDYYSTHLNSQGKVIKEELAKENFCFLGEKLCDIWQHDQSHRRNVRTTYVDTHIDMFDNNKISWQWIEDHCQICRYSLDIRKYRNINCCKLSRIPKATTLLQENNGFLPQ</sequence>
<dbReference type="PANTHER" id="PTHR46954">
    <property type="entry name" value="C2H2-TYPE DOMAIN-CONTAINING PROTEIN"/>
    <property type="match status" value="1"/>
</dbReference>
<organism evidence="1 2">
    <name type="scientific">Gigaspora margarita</name>
    <dbReference type="NCBI Taxonomy" id="4874"/>
    <lineage>
        <taxon>Eukaryota</taxon>
        <taxon>Fungi</taxon>
        <taxon>Fungi incertae sedis</taxon>
        <taxon>Mucoromycota</taxon>
        <taxon>Glomeromycotina</taxon>
        <taxon>Glomeromycetes</taxon>
        <taxon>Diversisporales</taxon>
        <taxon>Gigasporaceae</taxon>
        <taxon>Gigaspora</taxon>
    </lineage>
</organism>
<reference evidence="1 2" key="1">
    <citation type="submission" date="2021-06" db="EMBL/GenBank/DDBJ databases">
        <authorList>
            <person name="Kallberg Y."/>
            <person name="Tangrot J."/>
            <person name="Rosling A."/>
        </authorList>
    </citation>
    <scope>NUCLEOTIDE SEQUENCE [LARGE SCALE GENOMIC DNA]</scope>
    <source>
        <strain evidence="1 2">120-4 pot B 10/14</strain>
    </source>
</reference>
<accession>A0ABN7W6S1</accession>
<keyword evidence="2" id="KW-1185">Reference proteome</keyword>
<gene>
    <name evidence="1" type="ORF">GMARGA_LOCUS27131</name>
</gene>
<dbReference type="EMBL" id="CAJVQB010032748">
    <property type="protein sequence ID" value="CAG8818743.1"/>
    <property type="molecule type" value="Genomic_DNA"/>
</dbReference>
<comment type="caution">
    <text evidence="1">The sequence shown here is derived from an EMBL/GenBank/DDBJ whole genome shotgun (WGS) entry which is preliminary data.</text>
</comment>
<evidence type="ECO:0000313" key="1">
    <source>
        <dbReference type="EMBL" id="CAG8818743.1"/>
    </source>
</evidence>
<dbReference type="Proteomes" id="UP000789901">
    <property type="component" value="Unassembled WGS sequence"/>
</dbReference>
<protein>
    <submittedName>
        <fullName evidence="1">25125_t:CDS:1</fullName>
    </submittedName>
</protein>
<evidence type="ECO:0000313" key="2">
    <source>
        <dbReference type="Proteomes" id="UP000789901"/>
    </source>
</evidence>